<protein>
    <submittedName>
        <fullName evidence="2">Uncharacterized protein</fullName>
    </submittedName>
</protein>
<keyword evidence="1" id="KW-0812">Transmembrane</keyword>
<evidence type="ECO:0000256" key="1">
    <source>
        <dbReference type="SAM" id="Phobius"/>
    </source>
</evidence>
<accession>A0A383UUT3</accession>
<keyword evidence="1" id="KW-1133">Transmembrane helix</keyword>
<evidence type="ECO:0000313" key="2">
    <source>
        <dbReference type="EMBL" id="SZF04103.1"/>
    </source>
</evidence>
<gene>
    <name evidence="2" type="ORF">BLGHR1_14898</name>
</gene>
<feature type="transmembrane region" description="Helical" evidence="1">
    <location>
        <begin position="30"/>
        <end position="49"/>
    </location>
</feature>
<dbReference type="AlphaFoldDB" id="A0A383UUT3"/>
<dbReference type="Proteomes" id="UP000275772">
    <property type="component" value="Unassembled WGS sequence"/>
</dbReference>
<sequence length="161" mass="18069">MLHPSKLGNKGFCGDGSRKKITAKAVFKKLAPFVLITHFLILLHFLHLIPRLSRRCRSSSTCFRQQGHSGKMRLVETLTAVPLIFSVYVSAEHGYICSDAEGNANTTYNKAFVEESLCSRQRIVSGQTCGKRRGEKVSPGLGRLGRLWLQRDCFTLEISRK</sequence>
<organism evidence="2 3">
    <name type="scientific">Blumeria hordei</name>
    <name type="common">Barley powdery mildew</name>
    <name type="synonym">Blumeria graminis f. sp. hordei</name>
    <dbReference type="NCBI Taxonomy" id="2867405"/>
    <lineage>
        <taxon>Eukaryota</taxon>
        <taxon>Fungi</taxon>
        <taxon>Dikarya</taxon>
        <taxon>Ascomycota</taxon>
        <taxon>Pezizomycotina</taxon>
        <taxon>Leotiomycetes</taxon>
        <taxon>Erysiphales</taxon>
        <taxon>Erysiphaceae</taxon>
        <taxon>Blumeria</taxon>
    </lineage>
</organism>
<reference evidence="2 3" key="1">
    <citation type="submission" date="2017-11" db="EMBL/GenBank/DDBJ databases">
        <authorList>
            <person name="Kracher B."/>
        </authorList>
    </citation>
    <scope>NUCLEOTIDE SEQUENCE [LARGE SCALE GENOMIC DNA]</scope>
    <source>
        <strain evidence="2 3">RACE1</strain>
    </source>
</reference>
<dbReference type="VEuPathDB" id="FungiDB:BLGHR1_14898"/>
<dbReference type="EMBL" id="UNSH01000064">
    <property type="protein sequence ID" value="SZF04103.1"/>
    <property type="molecule type" value="Genomic_DNA"/>
</dbReference>
<keyword evidence="1" id="KW-0472">Membrane</keyword>
<evidence type="ECO:0000313" key="3">
    <source>
        <dbReference type="Proteomes" id="UP000275772"/>
    </source>
</evidence>
<proteinExistence type="predicted"/>
<name>A0A383UUT3_BLUHO</name>